<keyword evidence="13" id="KW-1185">Reference proteome</keyword>
<name>A0A126QR84_9BACT</name>
<keyword evidence="7 9" id="KW-0460">Magnesium</keyword>
<dbReference type="CDD" id="cd09725">
    <property type="entry name" value="Cas2_I_II_III"/>
    <property type="match status" value="1"/>
</dbReference>
<dbReference type="Gene3D" id="3.30.70.240">
    <property type="match status" value="1"/>
</dbReference>
<evidence type="ECO:0000313" key="13">
    <source>
        <dbReference type="Proteomes" id="UP000055611"/>
    </source>
</evidence>
<evidence type="ECO:0000256" key="1">
    <source>
        <dbReference type="ARBA" id="ARBA00001946"/>
    </source>
</evidence>
<dbReference type="GO" id="GO:0004521">
    <property type="term" value="F:RNA endonuclease activity"/>
    <property type="evidence" value="ECO:0007669"/>
    <property type="project" value="UniProtKB-UniRule"/>
</dbReference>
<evidence type="ECO:0000256" key="3">
    <source>
        <dbReference type="ARBA" id="ARBA00022722"/>
    </source>
</evidence>
<evidence type="ECO:0000256" key="5">
    <source>
        <dbReference type="ARBA" id="ARBA00022759"/>
    </source>
</evidence>
<reference evidence="11 13" key="1">
    <citation type="journal article" date="2016" name="Front. Microbiol.">
        <title>Genome Sequence of the Piezophilic, Mesophilic Sulfate-Reducing Bacterium Desulfovibrio indicus J2T.</title>
        <authorList>
            <person name="Cao J."/>
            <person name="Maignien L."/>
            <person name="Shao Z."/>
            <person name="Alain K."/>
            <person name="Jebbar M."/>
        </authorList>
    </citation>
    <scope>NUCLEOTIDE SEQUENCE [LARGE SCALE GENOMIC DNA]</scope>
    <source>
        <strain evidence="11 13">J2</strain>
    </source>
</reference>
<evidence type="ECO:0000256" key="4">
    <source>
        <dbReference type="ARBA" id="ARBA00022723"/>
    </source>
</evidence>
<keyword evidence="4 9" id="KW-0479">Metal-binding</keyword>
<dbReference type="PANTHER" id="PTHR34405:SF3">
    <property type="entry name" value="CRISPR-ASSOCIATED ENDORIBONUCLEASE CAS2 3"/>
    <property type="match status" value="1"/>
</dbReference>
<dbReference type="Proteomes" id="UP000295506">
    <property type="component" value="Unassembled WGS sequence"/>
</dbReference>
<comment type="cofactor">
    <cofactor evidence="1 9">
        <name>Mg(2+)</name>
        <dbReference type="ChEBI" id="CHEBI:18420"/>
    </cofactor>
</comment>
<dbReference type="SUPFAM" id="SSF143430">
    <property type="entry name" value="TTP0101/SSO1404-like"/>
    <property type="match status" value="1"/>
</dbReference>
<comment type="function">
    <text evidence="9">CRISPR (clustered regularly interspaced short palindromic repeat), is an adaptive immune system that provides protection against mobile genetic elements (viruses, transposable elements and conjugative plasmids). CRISPR clusters contain sequences complementary to antecedent mobile elements and target invading nucleic acids. CRISPR clusters are transcribed and processed into CRISPR RNA (crRNA). Functions as a ssRNA-specific endoribonuclease. Involved in the integration of spacer DNA into the CRISPR cassette.</text>
</comment>
<comment type="similarity">
    <text evidence="2 9 10">Belongs to the CRISPR-associated endoribonuclease Cas2 protein family.</text>
</comment>
<dbReference type="InterPro" id="IPR019199">
    <property type="entry name" value="Virulence_VapD/CRISPR_Cas2"/>
</dbReference>
<dbReference type="GO" id="GO:0016787">
    <property type="term" value="F:hydrolase activity"/>
    <property type="evidence" value="ECO:0007669"/>
    <property type="project" value="UniProtKB-KW"/>
</dbReference>
<keyword evidence="6 9" id="KW-0378">Hydrolase</keyword>
<dbReference type="GO" id="GO:0046872">
    <property type="term" value="F:metal ion binding"/>
    <property type="evidence" value="ECO:0007669"/>
    <property type="project" value="UniProtKB-UniRule"/>
</dbReference>
<dbReference type="GO" id="GO:0043571">
    <property type="term" value="P:maintenance of CRISPR repeat elements"/>
    <property type="evidence" value="ECO:0007669"/>
    <property type="project" value="UniProtKB-UniRule"/>
</dbReference>
<evidence type="ECO:0000256" key="7">
    <source>
        <dbReference type="ARBA" id="ARBA00022842"/>
    </source>
</evidence>
<evidence type="ECO:0000256" key="2">
    <source>
        <dbReference type="ARBA" id="ARBA00009959"/>
    </source>
</evidence>
<dbReference type="EMBL" id="SOBK01000002">
    <property type="protein sequence ID" value="TDT90809.1"/>
    <property type="molecule type" value="Genomic_DNA"/>
</dbReference>
<dbReference type="OrthoDB" id="9798176at2"/>
<feature type="binding site" evidence="9">
    <location>
        <position position="8"/>
    </location>
    <ligand>
        <name>Mg(2+)</name>
        <dbReference type="ChEBI" id="CHEBI:18420"/>
        <note>catalytic</note>
    </ligand>
</feature>
<evidence type="ECO:0000313" key="14">
    <source>
        <dbReference type="Proteomes" id="UP000295506"/>
    </source>
</evidence>
<dbReference type="Pfam" id="PF09827">
    <property type="entry name" value="CRISPR_Cas2"/>
    <property type="match status" value="1"/>
</dbReference>
<dbReference type="GO" id="GO:0051607">
    <property type="term" value="P:defense response to virus"/>
    <property type="evidence" value="ECO:0007669"/>
    <property type="project" value="UniProtKB-UniRule"/>
</dbReference>
<dbReference type="HAMAP" id="MF_01471">
    <property type="entry name" value="Cas2"/>
    <property type="match status" value="1"/>
</dbReference>
<dbReference type="Proteomes" id="UP000055611">
    <property type="component" value="Chromosome"/>
</dbReference>
<dbReference type="EC" id="3.1.-.-" evidence="9"/>
<dbReference type="InterPro" id="IPR021127">
    <property type="entry name" value="CRISPR_associated_Cas2"/>
</dbReference>
<proteinExistence type="inferred from homology"/>
<dbReference type="RefSeq" id="WP_066806126.1">
    <property type="nucleotide sequence ID" value="NZ_CP014206.1"/>
</dbReference>
<gene>
    <name evidence="9" type="primary">cas2</name>
    <name evidence="11" type="ORF">AWY79_16045</name>
    <name evidence="12" type="ORF">EDC59_102242</name>
</gene>
<evidence type="ECO:0000256" key="8">
    <source>
        <dbReference type="ARBA" id="ARBA00023118"/>
    </source>
</evidence>
<evidence type="ECO:0000313" key="11">
    <source>
        <dbReference type="EMBL" id="AMK12501.1"/>
    </source>
</evidence>
<reference evidence="12 14" key="2">
    <citation type="submission" date="2019-03" db="EMBL/GenBank/DDBJ databases">
        <title>Genomic Encyclopedia of Type Strains, Phase IV (KMG-IV): sequencing the most valuable type-strain genomes for metagenomic binning, comparative biology and taxonomic classification.</title>
        <authorList>
            <person name="Goeker M."/>
        </authorList>
    </citation>
    <scope>NUCLEOTIDE SEQUENCE [LARGE SCALE GENOMIC DNA]</scope>
    <source>
        <strain evidence="12 14">DSM 101483</strain>
    </source>
</reference>
<dbReference type="PIRSF" id="PIRSF032582">
    <property type="entry name" value="Cas2"/>
    <property type="match status" value="1"/>
</dbReference>
<dbReference type="AlphaFoldDB" id="A0A126QR84"/>
<dbReference type="KEGG" id="dej:AWY79_16045"/>
<keyword evidence="5 9" id="KW-0255">Endonuclease</keyword>
<evidence type="ECO:0000256" key="9">
    <source>
        <dbReference type="HAMAP-Rule" id="MF_01471"/>
    </source>
</evidence>
<sequence>MLVLVSYDVSFEDEGGKRRLRRIAKVCQDFGQRVQYSVFECVVDPAQWTRLRHRLLEEYDEERDSLRFYFLGKNWQRRVEQHGSGSSYDPETDTLIL</sequence>
<keyword evidence="8 9" id="KW-0051">Antiviral defense</keyword>
<dbReference type="PANTHER" id="PTHR34405">
    <property type="entry name" value="CRISPR-ASSOCIATED ENDORIBONUCLEASE CAS2"/>
    <property type="match status" value="1"/>
</dbReference>
<evidence type="ECO:0000256" key="10">
    <source>
        <dbReference type="PIRNR" id="PIRNR032582"/>
    </source>
</evidence>
<comment type="subunit">
    <text evidence="9">Homodimer, forms a heterotetramer with a Cas1 homodimer.</text>
</comment>
<dbReference type="EMBL" id="CP014206">
    <property type="protein sequence ID" value="AMK12501.1"/>
    <property type="molecule type" value="Genomic_DNA"/>
</dbReference>
<keyword evidence="3 9" id="KW-0540">Nuclease</keyword>
<protein>
    <recommendedName>
        <fullName evidence="9">CRISPR-associated endoribonuclease Cas2</fullName>
        <ecNumber evidence="9">3.1.-.-</ecNumber>
    </recommendedName>
</protein>
<evidence type="ECO:0000256" key="6">
    <source>
        <dbReference type="ARBA" id="ARBA00022801"/>
    </source>
</evidence>
<dbReference type="NCBIfam" id="TIGR01573">
    <property type="entry name" value="cas2"/>
    <property type="match status" value="1"/>
</dbReference>
<accession>A0A126QR84</accession>
<organism evidence="12 14">
    <name type="scientific">Pseudodesulfovibrio indicus</name>
    <dbReference type="NCBI Taxonomy" id="1716143"/>
    <lineage>
        <taxon>Bacteria</taxon>
        <taxon>Pseudomonadati</taxon>
        <taxon>Thermodesulfobacteriota</taxon>
        <taxon>Desulfovibrionia</taxon>
        <taxon>Desulfovibrionales</taxon>
        <taxon>Desulfovibrionaceae</taxon>
    </lineage>
</organism>
<evidence type="ECO:0000313" key="12">
    <source>
        <dbReference type="EMBL" id="TDT90809.1"/>
    </source>
</evidence>